<keyword evidence="11 18" id="KW-0249">Electron transport</keyword>
<geneLocation type="mitochondrion" evidence="20"/>
<dbReference type="EC" id="7.1.1.2" evidence="4 18"/>
<feature type="domain" description="NADH:quinone oxidoreductase/Mrp antiporter transmembrane" evidence="19">
    <location>
        <begin position="79"/>
        <end position="270"/>
    </location>
</feature>
<evidence type="ECO:0000256" key="18">
    <source>
        <dbReference type="RuleBase" id="RU003403"/>
    </source>
</evidence>
<evidence type="ECO:0000256" key="5">
    <source>
        <dbReference type="ARBA" id="ARBA00021008"/>
    </source>
</evidence>
<keyword evidence="16 18" id="KW-0472">Membrane</keyword>
<feature type="transmembrane region" description="Helical" evidence="18">
    <location>
        <begin position="59"/>
        <end position="80"/>
    </location>
</feature>
<dbReference type="AlphaFoldDB" id="A0AAF0Z1Q6"/>
<dbReference type="GO" id="GO:0005743">
    <property type="term" value="C:mitochondrial inner membrane"/>
    <property type="evidence" value="ECO:0007669"/>
    <property type="project" value="UniProtKB-SubCell"/>
</dbReference>
<evidence type="ECO:0000256" key="8">
    <source>
        <dbReference type="ARBA" id="ARBA00022692"/>
    </source>
</evidence>
<feature type="transmembrane region" description="Helical" evidence="18">
    <location>
        <begin position="111"/>
        <end position="130"/>
    </location>
</feature>
<dbReference type="Pfam" id="PF00361">
    <property type="entry name" value="Proton_antipo_M"/>
    <property type="match status" value="2"/>
</dbReference>
<dbReference type="InterPro" id="IPR001750">
    <property type="entry name" value="ND/Mrp_TM"/>
</dbReference>
<evidence type="ECO:0000256" key="14">
    <source>
        <dbReference type="ARBA" id="ARBA00023075"/>
    </source>
</evidence>
<keyword evidence="12 18" id="KW-1133">Transmembrane helix</keyword>
<comment type="subcellular location">
    <subcellularLocation>
        <location evidence="2 18">Mitochondrion inner membrane</location>
        <topology evidence="2 18">Multi-pass membrane protein</topology>
    </subcellularLocation>
</comment>
<feature type="transmembrane region" description="Helical" evidence="18">
    <location>
        <begin position="299"/>
        <end position="318"/>
    </location>
</feature>
<feature type="transmembrane region" description="Helical" evidence="18">
    <location>
        <begin position="162"/>
        <end position="180"/>
    </location>
</feature>
<feature type="transmembrane region" description="Helical" evidence="18">
    <location>
        <begin position="186"/>
        <end position="205"/>
    </location>
</feature>
<feature type="transmembrane region" description="Helical" evidence="18">
    <location>
        <begin position="225"/>
        <end position="247"/>
    </location>
</feature>
<evidence type="ECO:0000256" key="11">
    <source>
        <dbReference type="ARBA" id="ARBA00022982"/>
    </source>
</evidence>
<sequence>MKINLTSSLFMAIMMVGVMITLSSNSMLMMWVGLELSMISFIPMMTMEENSGSESSMKYFIIQSISSCMLILGMLCILMNFMSEYIMILSLCIKIGLAPFHGWVLSMVDGLSYFLLFILLSIMKISPIFIISFYNFNFSLFIIISLMIGSFSGLNQNSIRKLISYSSIYNLGFMFSTLHLNSVWSMYLFIYSIILMMIVMLLMNFNLNYLNQFLLNNFNFKEKMVLWTCLLSLGGMPPMLGFLNKIIIFENLMLNNNYLLLMMMILTSLLVMFYYIRISLISMMTFTLMMKWNFFLKKNYSYLMLLINLMMFPLFVLVKTVS</sequence>
<dbReference type="GeneID" id="86148328"/>
<keyword evidence="7 18" id="KW-0679">Respiratory chain</keyword>
<evidence type="ECO:0000259" key="19">
    <source>
        <dbReference type="Pfam" id="PF00361"/>
    </source>
</evidence>
<dbReference type="GO" id="GO:0008137">
    <property type="term" value="F:NADH dehydrogenase (ubiquinone) activity"/>
    <property type="evidence" value="ECO:0007669"/>
    <property type="project" value="UniProtKB-EC"/>
</dbReference>
<dbReference type="EMBL" id="OR727342">
    <property type="protein sequence ID" value="WPC85221.1"/>
    <property type="molecule type" value="Genomic_DNA"/>
</dbReference>
<evidence type="ECO:0000256" key="9">
    <source>
        <dbReference type="ARBA" id="ARBA00022792"/>
    </source>
</evidence>
<keyword evidence="6" id="KW-0813">Transport</keyword>
<comment type="similarity">
    <text evidence="3 18">Belongs to the complex I subunit 2 family.</text>
</comment>
<protein>
    <recommendedName>
        <fullName evidence="5 18">NADH-ubiquinone oxidoreductase chain 2</fullName>
        <ecNumber evidence="4 18">7.1.1.2</ecNumber>
    </recommendedName>
</protein>
<feature type="transmembrane region" description="Helical" evidence="18">
    <location>
        <begin position="259"/>
        <end position="278"/>
    </location>
</feature>
<dbReference type="InterPro" id="IPR003917">
    <property type="entry name" value="NADH_UbQ_OxRdtase_chain2"/>
</dbReference>
<reference evidence="20" key="1">
    <citation type="submission" date="2023-10" db="EMBL/GenBank/DDBJ databases">
        <authorList>
            <person name="Wang W."/>
            <person name="Jiang S."/>
            <person name="Liu Y."/>
            <person name="Li Y."/>
        </authorList>
    </citation>
    <scope>NUCLEOTIDE SEQUENCE</scope>
</reference>
<dbReference type="PANTHER" id="PTHR46552:SF1">
    <property type="entry name" value="NADH-UBIQUINONE OXIDOREDUCTASE CHAIN 2"/>
    <property type="match status" value="1"/>
</dbReference>
<evidence type="ECO:0000256" key="3">
    <source>
        <dbReference type="ARBA" id="ARBA00007012"/>
    </source>
</evidence>
<dbReference type="GO" id="GO:0006120">
    <property type="term" value="P:mitochondrial electron transport, NADH to ubiquinone"/>
    <property type="evidence" value="ECO:0007669"/>
    <property type="project" value="InterPro"/>
</dbReference>
<feature type="domain" description="NADH:quinone oxidoreductase/Mrp antiporter transmembrane" evidence="19">
    <location>
        <begin position="24"/>
        <end position="78"/>
    </location>
</feature>
<comment type="function">
    <text evidence="18">Core subunit of the mitochondrial membrane respiratory chain NADH dehydrogenase (Complex I) which catalyzes electron transfer from NADH through the respiratory chain, using ubiquinone as an electron acceptor. Essential for the catalytic activity and assembly of complex I.</text>
</comment>
<proteinExistence type="inferred from homology"/>
<evidence type="ECO:0000256" key="6">
    <source>
        <dbReference type="ARBA" id="ARBA00022448"/>
    </source>
</evidence>
<keyword evidence="14 18" id="KW-0830">Ubiquinone</keyword>
<evidence type="ECO:0000313" key="20">
    <source>
        <dbReference type="EMBL" id="WPC85221.1"/>
    </source>
</evidence>
<evidence type="ECO:0000256" key="16">
    <source>
        <dbReference type="ARBA" id="ARBA00023136"/>
    </source>
</evidence>
<evidence type="ECO:0000256" key="13">
    <source>
        <dbReference type="ARBA" id="ARBA00023027"/>
    </source>
</evidence>
<dbReference type="RefSeq" id="YP_010996479.1">
    <property type="nucleotide sequence ID" value="NC_084446.1"/>
</dbReference>
<comment type="catalytic activity">
    <reaction evidence="17 18">
        <text>a ubiquinone + NADH + 5 H(+)(in) = a ubiquinol + NAD(+) + 4 H(+)(out)</text>
        <dbReference type="Rhea" id="RHEA:29091"/>
        <dbReference type="Rhea" id="RHEA-COMP:9565"/>
        <dbReference type="Rhea" id="RHEA-COMP:9566"/>
        <dbReference type="ChEBI" id="CHEBI:15378"/>
        <dbReference type="ChEBI" id="CHEBI:16389"/>
        <dbReference type="ChEBI" id="CHEBI:17976"/>
        <dbReference type="ChEBI" id="CHEBI:57540"/>
        <dbReference type="ChEBI" id="CHEBI:57945"/>
        <dbReference type="EC" id="7.1.1.2"/>
    </reaction>
</comment>
<keyword evidence="15 18" id="KW-0496">Mitochondrion</keyword>
<comment type="function">
    <text evidence="1">Core subunit of the mitochondrial membrane respiratory chain NADH dehydrogenase (Complex I) that is believed to belong to the minimal assembly required for catalysis. Complex I functions in the transfer of electrons from NADH to the respiratory chain. The immediate electron acceptor for the enzyme is believed to be ubiquinone.</text>
</comment>
<keyword evidence="8 18" id="KW-0812">Transmembrane</keyword>
<dbReference type="PANTHER" id="PTHR46552">
    <property type="entry name" value="NADH-UBIQUINONE OXIDOREDUCTASE CHAIN 2"/>
    <property type="match status" value="1"/>
</dbReference>
<dbReference type="CTD" id="4536"/>
<evidence type="ECO:0000256" key="15">
    <source>
        <dbReference type="ARBA" id="ARBA00023128"/>
    </source>
</evidence>
<evidence type="ECO:0000256" key="7">
    <source>
        <dbReference type="ARBA" id="ARBA00022660"/>
    </source>
</evidence>
<evidence type="ECO:0000256" key="10">
    <source>
        <dbReference type="ARBA" id="ARBA00022967"/>
    </source>
</evidence>
<keyword evidence="9 18" id="KW-0999">Mitochondrion inner membrane</keyword>
<gene>
    <name evidence="20" type="primary">ND2</name>
</gene>
<evidence type="ECO:0000256" key="2">
    <source>
        <dbReference type="ARBA" id="ARBA00004448"/>
    </source>
</evidence>
<dbReference type="PRINTS" id="PR01436">
    <property type="entry name" value="NADHDHGNASE2"/>
</dbReference>
<accession>A0AAF0Z1Q6</accession>
<evidence type="ECO:0000256" key="1">
    <source>
        <dbReference type="ARBA" id="ARBA00003257"/>
    </source>
</evidence>
<evidence type="ECO:0000256" key="17">
    <source>
        <dbReference type="ARBA" id="ARBA00049551"/>
    </source>
</evidence>
<keyword evidence="13 18" id="KW-0520">NAD</keyword>
<keyword evidence="10 18" id="KW-1278">Translocase</keyword>
<feature type="transmembrane region" description="Helical" evidence="18">
    <location>
        <begin position="136"/>
        <end position="155"/>
    </location>
</feature>
<evidence type="ECO:0000256" key="4">
    <source>
        <dbReference type="ARBA" id="ARBA00012944"/>
    </source>
</evidence>
<evidence type="ECO:0000256" key="12">
    <source>
        <dbReference type="ARBA" id="ARBA00022989"/>
    </source>
</evidence>
<name>A0AAF0Z1Q6_9HEMI</name>
<dbReference type="InterPro" id="IPR050175">
    <property type="entry name" value="Complex_I_Subunit_2"/>
</dbReference>
<organism evidence="20">
    <name type="scientific">Sophonia nigrilineata</name>
    <dbReference type="NCBI Taxonomy" id="3092776"/>
    <lineage>
        <taxon>Eukaryota</taxon>
        <taxon>Metazoa</taxon>
        <taxon>Ecdysozoa</taxon>
        <taxon>Arthropoda</taxon>
        <taxon>Hexapoda</taxon>
        <taxon>Insecta</taxon>
        <taxon>Pterygota</taxon>
        <taxon>Neoptera</taxon>
        <taxon>Paraneoptera</taxon>
        <taxon>Hemiptera</taxon>
        <taxon>Auchenorrhyncha</taxon>
        <taxon>Membracoidea</taxon>
        <taxon>Cicadellidae</taxon>
        <taxon>Evacanthinae</taxon>
        <taxon>Nirvanini</taxon>
        <taxon>Sophonia</taxon>
    </lineage>
</organism>